<keyword evidence="11" id="KW-1185">Reference proteome</keyword>
<keyword evidence="5" id="KW-0408">Iron</keyword>
<keyword evidence="6" id="KW-0411">Iron-sulfur</keyword>
<dbReference type="PROSITE" id="PS51085">
    <property type="entry name" value="2FE2S_FER_2"/>
    <property type="match status" value="1"/>
</dbReference>
<dbReference type="InterPro" id="IPR017938">
    <property type="entry name" value="Riboflavin_synthase-like_b-brl"/>
</dbReference>
<dbReference type="InterPro" id="IPR036010">
    <property type="entry name" value="2Fe-2S_ferredoxin-like_sf"/>
</dbReference>
<dbReference type="InterPro" id="IPR006058">
    <property type="entry name" value="2Fe2S_fd_BS"/>
</dbReference>
<evidence type="ECO:0000313" key="10">
    <source>
        <dbReference type="EMBL" id="MDA4844226.1"/>
    </source>
</evidence>
<accession>A0ABT4VHP2</accession>
<dbReference type="RefSeq" id="WP_271087747.1">
    <property type="nucleotide sequence ID" value="NZ_JAPJZH010000001.1"/>
</dbReference>
<dbReference type="InterPro" id="IPR012675">
    <property type="entry name" value="Beta-grasp_dom_sf"/>
</dbReference>
<dbReference type="Pfam" id="PF00111">
    <property type="entry name" value="Fer2"/>
    <property type="match status" value="1"/>
</dbReference>
<keyword evidence="2" id="KW-0001">2Fe-2S</keyword>
<dbReference type="PROSITE" id="PS51379">
    <property type="entry name" value="4FE4S_FER_2"/>
    <property type="match status" value="1"/>
</dbReference>
<dbReference type="Gene3D" id="3.10.20.30">
    <property type="match status" value="1"/>
</dbReference>
<evidence type="ECO:0000256" key="3">
    <source>
        <dbReference type="ARBA" id="ARBA00022723"/>
    </source>
</evidence>
<evidence type="ECO:0000256" key="4">
    <source>
        <dbReference type="ARBA" id="ARBA00023002"/>
    </source>
</evidence>
<gene>
    <name evidence="10" type="ORF">OOZ53_02645</name>
</gene>
<dbReference type="Gene3D" id="2.40.30.10">
    <property type="entry name" value="Translation factors"/>
    <property type="match status" value="1"/>
</dbReference>
<evidence type="ECO:0000259" key="8">
    <source>
        <dbReference type="PROSITE" id="PS51379"/>
    </source>
</evidence>
<dbReference type="PROSITE" id="PS00197">
    <property type="entry name" value="2FE2S_FER_1"/>
    <property type="match status" value="1"/>
</dbReference>
<comment type="caution">
    <text evidence="10">The sequence shown here is derived from an EMBL/GenBank/DDBJ whole genome shotgun (WGS) entry which is preliminary data.</text>
</comment>
<evidence type="ECO:0000256" key="6">
    <source>
        <dbReference type="ARBA" id="ARBA00023014"/>
    </source>
</evidence>
<dbReference type="CDD" id="cd06185">
    <property type="entry name" value="PDR_like"/>
    <property type="match status" value="1"/>
</dbReference>
<dbReference type="SUPFAM" id="SSF54862">
    <property type="entry name" value="4Fe-4S ferredoxins"/>
    <property type="match status" value="1"/>
</dbReference>
<feature type="domain" description="FAD-binding FR-type" evidence="9">
    <location>
        <begin position="761"/>
        <end position="863"/>
    </location>
</feature>
<dbReference type="InterPro" id="IPR039261">
    <property type="entry name" value="FNR_nucleotide-bd"/>
</dbReference>
<name>A0ABT4VHP2_9HYPH</name>
<reference evidence="10" key="1">
    <citation type="submission" date="2022-11" db="EMBL/GenBank/DDBJ databases">
        <title>Hoeflea poritis sp. nov., isolated from scleractinian coral Porites lutea.</title>
        <authorList>
            <person name="Zhang G."/>
            <person name="Wei Q."/>
            <person name="Cai L."/>
        </authorList>
    </citation>
    <scope>NUCLEOTIDE SEQUENCE</scope>
    <source>
        <strain evidence="10">E7-10</strain>
    </source>
</reference>
<dbReference type="Gene3D" id="3.40.50.80">
    <property type="entry name" value="Nucleotide-binding domain of ferredoxin-NADP reductase (FNR) module"/>
    <property type="match status" value="1"/>
</dbReference>
<dbReference type="SUPFAM" id="SSF54292">
    <property type="entry name" value="2Fe-2S ferredoxin-like"/>
    <property type="match status" value="1"/>
</dbReference>
<evidence type="ECO:0000256" key="1">
    <source>
        <dbReference type="ARBA" id="ARBA00022630"/>
    </source>
</evidence>
<dbReference type="PROSITE" id="PS00198">
    <property type="entry name" value="4FE4S_FER_1"/>
    <property type="match status" value="1"/>
</dbReference>
<sequence length="1077" mass="119060">MNVNLFSTRKRPFHLGPFPLERLNRSTADPDLSDIAPMRPMDFARHPQESLAHAMARFLAMMDTVRDGKIVHGEAEIPDDLQERSNHLKAAGYYFDASMVGIARLEGEHFLAEPFRNPMIDDIKAELEAGQPKSFASGIDAIYADVLESTRVELGPVDHHKYALVFLVEHTRDPRPDEPGTEWFVDTQAERAALLTSNVAVVIANYLRMLGYEARAHTATTSDVDLNRLGVSSGLCSVERGEDGVVLANPFVGPRFGLAAVTTTLEMVPDAPLGEHGGRAGWRSHGPDWWMGRGTDRRAATAIPYRDRDFRMGPHPFETIKRRDEPTTFIDEERVPRFPKRADFFARALFGDMGKQVQEGAKGGMYVMKSPIGACARRALGALLLLQFGEARGPVSPQATDPARNADNLKAASYYLSADAVGLSRVPEWAYYSHDAGGNPLQPYHDNGVSLLLDQGFETMEGASGDDWISVAQSMRAYLRFSLLGGVIGEQIRRLGYSARVHSVLDGDVLQPPLLLLSGLGEVSRIGEVILNPFLGPRLKSGVVTTSMPMTHDKPIDFGLQHFCNSCNKCARECPSGAITAGPKLMYNGYEIWKSDAEKCARYRITNTAGGMCGRCMKTCPWNLEGLFADEAFRWLAINAPKSAKTLAAMDDALGRGEINPVKTWWWDVELDTQQGRYVQAESANRRGLSKQLDVRYEDQTLAVYPADVMPLPYPVTHPLNREEGIERYRTMLTPEDYRKKLAAGDTEGLTPKARSLDGPPPVFPVIVSKREDLADDIVLFELTRADGKLLPPVDAGAHVDVVIAPEYQRQYSLAGDPSDNSKYVLGVQKEEKGRGGSLLMYRVFKEGRRVFISEPRNHFPLDEEAPFSILMAGGIGVTPLITMAHRLHALGREFIFHYSAKSEQQSGFARQLKAMPWSERVFFHFSADGKRANLPELIPGYREGFRLYTCGADRYMDGVFEAAGAKGWPEEALLKEYFSVPEAPDYVNFDFELELTKSGRTIKVPADETAADALNAAGIAVDVKCSDGLCGVCSAPLVTGDVEHRDHVLSAREREQKIILCCSRAQEKGGVVKVDL</sequence>
<feature type="domain" description="4Fe-4S ferredoxin-type" evidence="8">
    <location>
        <begin position="554"/>
        <end position="584"/>
    </location>
</feature>
<dbReference type="InterPro" id="IPR017900">
    <property type="entry name" value="4Fe4S_Fe_S_CS"/>
</dbReference>
<dbReference type="Pfam" id="PF12838">
    <property type="entry name" value="Fer4_7"/>
    <property type="match status" value="1"/>
</dbReference>
<dbReference type="SUPFAM" id="SSF52343">
    <property type="entry name" value="Ferredoxin reductase-like, C-terminal NADP-linked domain"/>
    <property type="match status" value="1"/>
</dbReference>
<dbReference type="PROSITE" id="PS51384">
    <property type="entry name" value="FAD_FR"/>
    <property type="match status" value="1"/>
</dbReference>
<evidence type="ECO:0000256" key="5">
    <source>
        <dbReference type="ARBA" id="ARBA00023004"/>
    </source>
</evidence>
<dbReference type="InterPro" id="IPR001041">
    <property type="entry name" value="2Fe-2S_ferredoxin-type"/>
</dbReference>
<keyword evidence="3" id="KW-0479">Metal-binding</keyword>
<dbReference type="Proteomes" id="UP001148313">
    <property type="component" value="Unassembled WGS sequence"/>
</dbReference>
<dbReference type="InterPro" id="IPR017927">
    <property type="entry name" value="FAD-bd_FR_type"/>
</dbReference>
<dbReference type="PANTHER" id="PTHR47354">
    <property type="entry name" value="NADH OXIDOREDUCTASE HCR"/>
    <property type="match status" value="1"/>
</dbReference>
<organism evidence="10 11">
    <name type="scientific">Hoeflea poritis</name>
    <dbReference type="NCBI Taxonomy" id="2993659"/>
    <lineage>
        <taxon>Bacteria</taxon>
        <taxon>Pseudomonadati</taxon>
        <taxon>Pseudomonadota</taxon>
        <taxon>Alphaproteobacteria</taxon>
        <taxon>Hyphomicrobiales</taxon>
        <taxon>Rhizobiaceae</taxon>
        <taxon>Hoeflea</taxon>
    </lineage>
</organism>
<proteinExistence type="predicted"/>
<dbReference type="CDD" id="cd00207">
    <property type="entry name" value="fer2"/>
    <property type="match status" value="1"/>
</dbReference>
<evidence type="ECO:0000313" key="11">
    <source>
        <dbReference type="Proteomes" id="UP001148313"/>
    </source>
</evidence>
<dbReference type="PRINTS" id="PR00409">
    <property type="entry name" value="PHDIOXRDTASE"/>
</dbReference>
<evidence type="ECO:0000259" key="9">
    <source>
        <dbReference type="PROSITE" id="PS51384"/>
    </source>
</evidence>
<keyword evidence="4" id="KW-0560">Oxidoreductase</keyword>
<dbReference type="EMBL" id="JAPJZH010000001">
    <property type="protein sequence ID" value="MDA4844226.1"/>
    <property type="molecule type" value="Genomic_DNA"/>
</dbReference>
<dbReference type="Gene3D" id="3.30.70.20">
    <property type="match status" value="1"/>
</dbReference>
<dbReference type="InterPro" id="IPR017896">
    <property type="entry name" value="4Fe4S_Fe-S-bd"/>
</dbReference>
<feature type="domain" description="2Fe-2S ferredoxin-type" evidence="7">
    <location>
        <begin position="992"/>
        <end position="1077"/>
    </location>
</feature>
<dbReference type="SUPFAM" id="SSF63380">
    <property type="entry name" value="Riboflavin synthase domain-like"/>
    <property type="match status" value="1"/>
</dbReference>
<dbReference type="InterPro" id="IPR050415">
    <property type="entry name" value="MRET"/>
</dbReference>
<evidence type="ECO:0000259" key="7">
    <source>
        <dbReference type="PROSITE" id="PS51085"/>
    </source>
</evidence>
<dbReference type="PANTHER" id="PTHR47354:SF1">
    <property type="entry name" value="CARNITINE MONOOXYGENASE REDUCTASE SUBUNIT"/>
    <property type="match status" value="1"/>
</dbReference>
<keyword evidence="1" id="KW-0285">Flavoprotein</keyword>
<evidence type="ECO:0000256" key="2">
    <source>
        <dbReference type="ARBA" id="ARBA00022714"/>
    </source>
</evidence>
<protein>
    <submittedName>
        <fullName evidence="10">4Fe-4S dicluster domain-containing protein</fullName>
    </submittedName>
</protein>